<evidence type="ECO:0000256" key="1">
    <source>
        <dbReference type="SAM" id="Phobius"/>
    </source>
</evidence>
<keyword evidence="1" id="KW-0472">Membrane</keyword>
<accession>A0A818WS94</accession>
<feature type="transmembrane region" description="Helical" evidence="1">
    <location>
        <begin position="106"/>
        <end position="131"/>
    </location>
</feature>
<dbReference type="SUPFAM" id="SSF81321">
    <property type="entry name" value="Family A G protein-coupled receptor-like"/>
    <property type="match status" value="1"/>
</dbReference>
<organism evidence="3 4">
    <name type="scientific">Adineta steineri</name>
    <dbReference type="NCBI Taxonomy" id="433720"/>
    <lineage>
        <taxon>Eukaryota</taxon>
        <taxon>Metazoa</taxon>
        <taxon>Spiralia</taxon>
        <taxon>Gnathifera</taxon>
        <taxon>Rotifera</taxon>
        <taxon>Eurotatoria</taxon>
        <taxon>Bdelloidea</taxon>
        <taxon>Adinetida</taxon>
        <taxon>Adinetidae</taxon>
        <taxon>Adineta</taxon>
    </lineage>
</organism>
<keyword evidence="1" id="KW-1133">Transmembrane helix</keyword>
<feature type="transmembrane region" description="Helical" evidence="1">
    <location>
        <begin position="190"/>
        <end position="209"/>
    </location>
</feature>
<evidence type="ECO:0000313" key="3">
    <source>
        <dbReference type="EMBL" id="CAF3727768.1"/>
    </source>
</evidence>
<gene>
    <name evidence="2" type="ORF">IZO911_LOCUS42567</name>
    <name evidence="3" type="ORF">KXQ929_LOCUS12842</name>
</gene>
<comment type="caution">
    <text evidence="3">The sequence shown here is derived from an EMBL/GenBank/DDBJ whole genome shotgun (WGS) entry which is preliminary data.</text>
</comment>
<dbReference type="Gene3D" id="2.10.25.10">
    <property type="entry name" value="Laminin"/>
    <property type="match status" value="1"/>
</dbReference>
<sequence length="367" mass="42137">MNNHCQNKGLCVQDDEFRNPLEFICVCDRCFFGDLCQFTTSQYSISLDALIGQRIASHTPIYRQSISVQLYFTLIILFVIIGLSLNSITITLFSIRTKLRNAECSLYIMTSSGFGICSVSILCIKFISVIFRPEMVATQLGCASMEYLLKLFPTICDWLNAFVSLDRLWLIRTGAGMNKTPNKLAFKRRFLGSPAKILFIILLVLVSFLHDPIHRQSIIDPRFRNENRPWCVVKFDQQAIHVYNITINIIHYVGPFILNLISSLLILVYVSRSKSNAQKQSFHKILKEQFLAYKSWILSPLLLALFTVPRLIFALTFTCITSPDAWQSQLLLIGYFIGFLPQIGTLIIFILPSKTYKEELIKLFKRQ</sequence>
<dbReference type="SUPFAM" id="SSF57196">
    <property type="entry name" value="EGF/Laminin"/>
    <property type="match status" value="1"/>
</dbReference>
<dbReference type="AlphaFoldDB" id="A0A818WS94"/>
<evidence type="ECO:0000313" key="2">
    <source>
        <dbReference type="EMBL" id="CAF1454631.1"/>
    </source>
</evidence>
<dbReference type="EMBL" id="CAJOBB010000672">
    <property type="protein sequence ID" value="CAF3727768.1"/>
    <property type="molecule type" value="Genomic_DNA"/>
</dbReference>
<dbReference type="Proteomes" id="UP000663868">
    <property type="component" value="Unassembled WGS sequence"/>
</dbReference>
<evidence type="ECO:0000313" key="4">
    <source>
        <dbReference type="Proteomes" id="UP000663868"/>
    </source>
</evidence>
<name>A0A818WS94_9BILA</name>
<feature type="transmembrane region" description="Helical" evidence="1">
    <location>
        <begin position="332"/>
        <end position="352"/>
    </location>
</feature>
<dbReference type="Gene3D" id="1.20.1070.10">
    <property type="entry name" value="Rhodopsin 7-helix transmembrane proteins"/>
    <property type="match status" value="1"/>
</dbReference>
<feature type="transmembrane region" description="Helical" evidence="1">
    <location>
        <begin position="70"/>
        <end position="94"/>
    </location>
</feature>
<dbReference type="EMBL" id="CAJNOE010001857">
    <property type="protein sequence ID" value="CAF1454631.1"/>
    <property type="molecule type" value="Genomic_DNA"/>
</dbReference>
<proteinExistence type="predicted"/>
<evidence type="ECO:0008006" key="5">
    <source>
        <dbReference type="Google" id="ProtNLM"/>
    </source>
</evidence>
<feature type="transmembrane region" description="Helical" evidence="1">
    <location>
        <begin position="291"/>
        <end position="312"/>
    </location>
</feature>
<reference evidence="3" key="1">
    <citation type="submission" date="2021-02" db="EMBL/GenBank/DDBJ databases">
        <authorList>
            <person name="Nowell W R."/>
        </authorList>
    </citation>
    <scope>NUCLEOTIDE SEQUENCE</scope>
</reference>
<keyword evidence="1" id="KW-0812">Transmembrane</keyword>
<feature type="transmembrane region" description="Helical" evidence="1">
    <location>
        <begin position="249"/>
        <end position="270"/>
    </location>
</feature>
<dbReference type="Proteomes" id="UP000663860">
    <property type="component" value="Unassembled WGS sequence"/>
</dbReference>
<protein>
    <recommendedName>
        <fullName evidence="5">G-protein coupled receptors family 1 profile domain-containing protein</fullName>
    </recommendedName>
</protein>